<reference evidence="2 3" key="1">
    <citation type="submission" date="2020-08" db="EMBL/GenBank/DDBJ databases">
        <title>Genomic Encyclopedia of Type Strains, Phase IV (KMG-IV): sequencing the most valuable type-strain genomes for metagenomic binning, comparative biology and taxonomic classification.</title>
        <authorList>
            <person name="Goeker M."/>
        </authorList>
    </citation>
    <scope>NUCLEOTIDE SEQUENCE [LARGE SCALE GENOMIC DNA]</scope>
    <source>
        <strain evidence="2 3">DSM 25895</strain>
    </source>
</reference>
<dbReference type="InterPro" id="IPR001173">
    <property type="entry name" value="Glyco_trans_2-like"/>
</dbReference>
<protein>
    <recommendedName>
        <fullName evidence="1">Glycosyltransferase 2-like domain-containing protein</fullName>
    </recommendedName>
</protein>
<feature type="domain" description="Glycosyltransferase 2-like" evidence="1">
    <location>
        <begin position="300"/>
        <end position="408"/>
    </location>
</feature>
<dbReference type="RefSeq" id="WP_184483794.1">
    <property type="nucleotide sequence ID" value="NZ_JACIJE010000004.1"/>
</dbReference>
<keyword evidence="3" id="KW-1185">Reference proteome</keyword>
<dbReference type="InterPro" id="IPR050834">
    <property type="entry name" value="Glycosyltransf_2"/>
</dbReference>
<proteinExistence type="predicted"/>
<dbReference type="Proteomes" id="UP000562254">
    <property type="component" value="Unassembled WGS sequence"/>
</dbReference>
<dbReference type="EMBL" id="JACIJE010000004">
    <property type="protein sequence ID" value="MBB5689723.1"/>
    <property type="molecule type" value="Genomic_DNA"/>
</dbReference>
<evidence type="ECO:0000313" key="2">
    <source>
        <dbReference type="EMBL" id="MBB5689723.1"/>
    </source>
</evidence>
<dbReference type="Gene3D" id="3.90.550.10">
    <property type="entry name" value="Spore Coat Polysaccharide Biosynthesis Protein SpsA, Chain A"/>
    <property type="match status" value="1"/>
</dbReference>
<evidence type="ECO:0000313" key="3">
    <source>
        <dbReference type="Proteomes" id="UP000562254"/>
    </source>
</evidence>
<dbReference type="AlphaFoldDB" id="A0A840Y6L8"/>
<dbReference type="SUPFAM" id="SSF53448">
    <property type="entry name" value="Nucleotide-diphospho-sugar transferases"/>
    <property type="match status" value="1"/>
</dbReference>
<sequence>MPEARRLLAAAQAAADEGDAERAVRLCAEAVAAAPDEALLRLQAALLHARLARPASALALAMPALQDGAEARLADIGAMVADRLSALGEVAGAAALARRAAAGQARPAIRALLLAAGLPAYRQSLQDAPDTPLLEAMAAAACAEPSLLASADGAELARLAEEAGRDDLLRALGAAAGETGRARLLEHGRGAKASLPGLAHAATHRPARAALAFAAAHAAEPEDASARFNAGYAALAAGDAARAAAILAALPAAGEAMMAGAAWPHFGELPWPFAAPPEAARAAFEALLPPGARWPRIRLVTPCLNPGPWLEETILSVARQDYPAVEHVVVDGGSTDGTAAILARHRDRLHAVLTGPDSGPAEAIARGLAGSEADLLGWINADDLLAPGALHHLGAAWAARPDAGLVHGFAVIHRARRITGVQRALADGPQGFTPEGLADVFGRWGEGAFFLQPEVLVARHFHAALGGLDASLGAVFDYEFWLRAAAARPRIASAAWPAAFYRTHPAQRSGRRAALAAEQVAARDRHIRPAPPPGRAAEIGARLRGALGAPGRPARWLLIEPACAETVSPAALAEARAALAAQGVALALAREAPEGPPEADLVLRIAGAHDGPAWAEALRARGFAGPIIAWCAGDDRDAPSHAAMLRALDIAVPARAARRALLLQTQALVTEAMPPPTGILAEAEAAAAFAAGPTPGPAEAGPWEPGAERLAAALRGEGPMEAPDRHALAVALLAGRVPVMPRGVADLLGAEGLPEGREARHALGRAMLLAPSLLRLLGRLRALA</sequence>
<dbReference type="InterPro" id="IPR029044">
    <property type="entry name" value="Nucleotide-diphossugar_trans"/>
</dbReference>
<accession>A0A840Y6L8</accession>
<organism evidence="2 3">
    <name type="scientific">Neoroseomonas alkaliterrae</name>
    <dbReference type="NCBI Taxonomy" id="1452450"/>
    <lineage>
        <taxon>Bacteria</taxon>
        <taxon>Pseudomonadati</taxon>
        <taxon>Pseudomonadota</taxon>
        <taxon>Alphaproteobacteria</taxon>
        <taxon>Acetobacterales</taxon>
        <taxon>Acetobacteraceae</taxon>
        <taxon>Neoroseomonas</taxon>
    </lineage>
</organism>
<name>A0A840Y6L8_9PROT</name>
<dbReference type="PANTHER" id="PTHR43685">
    <property type="entry name" value="GLYCOSYLTRANSFERASE"/>
    <property type="match status" value="1"/>
</dbReference>
<comment type="caution">
    <text evidence="2">The sequence shown here is derived from an EMBL/GenBank/DDBJ whole genome shotgun (WGS) entry which is preliminary data.</text>
</comment>
<gene>
    <name evidence="2" type="ORF">FHS88_001848</name>
</gene>
<dbReference type="Pfam" id="PF00535">
    <property type="entry name" value="Glycos_transf_2"/>
    <property type="match status" value="1"/>
</dbReference>
<dbReference type="PANTHER" id="PTHR43685:SF2">
    <property type="entry name" value="GLYCOSYLTRANSFERASE 2-LIKE DOMAIN-CONTAINING PROTEIN"/>
    <property type="match status" value="1"/>
</dbReference>
<evidence type="ECO:0000259" key="1">
    <source>
        <dbReference type="Pfam" id="PF00535"/>
    </source>
</evidence>